<dbReference type="KEGG" id="spun:BFF78_09615"/>
<sequence length="101" mass="11234">MTRLRERKNNREAVLRSLYGAVERNRPEVSGSVLRAELGLPDEDLSAACAYLADEGLISVDWTSHRTPAAVSLTHEGIRLMEELEEEQGEQGRAEKTEPDG</sequence>
<dbReference type="Proteomes" id="UP000094960">
    <property type="component" value="Chromosome"/>
</dbReference>
<gene>
    <name evidence="1" type="ORF">BFF78_09615</name>
</gene>
<dbReference type="InterPro" id="IPR036388">
    <property type="entry name" value="WH-like_DNA-bd_sf"/>
</dbReference>
<evidence type="ECO:0000313" key="2">
    <source>
        <dbReference type="Proteomes" id="UP000094960"/>
    </source>
</evidence>
<dbReference type="AlphaFoldDB" id="A0A1D7Y6P9"/>
<evidence type="ECO:0000313" key="1">
    <source>
        <dbReference type="EMBL" id="AOR31263.1"/>
    </source>
</evidence>
<reference evidence="2" key="1">
    <citation type="submission" date="2016-09" db="EMBL/GenBank/DDBJ databases">
        <title>Streptomyces puniciscabiei strain:TW1S1 Genome sequencing and assembly.</title>
        <authorList>
            <person name="Kim M.-K."/>
            <person name="Kim S.B."/>
        </authorList>
    </citation>
    <scope>NUCLEOTIDE SEQUENCE [LARGE SCALE GENOMIC DNA]</scope>
    <source>
        <strain evidence="2">TW1S1</strain>
    </source>
</reference>
<name>A0A1D7Y6P9_9ACTN</name>
<dbReference type="EMBL" id="CP017248">
    <property type="protein sequence ID" value="AOR31263.1"/>
    <property type="molecule type" value="Genomic_DNA"/>
</dbReference>
<dbReference type="RefSeq" id="WP_069777908.1">
    <property type="nucleotide sequence ID" value="NZ_CP017248.1"/>
</dbReference>
<keyword evidence="2" id="KW-1185">Reference proteome</keyword>
<protein>
    <recommendedName>
        <fullName evidence="3">Transcriptional regulator</fullName>
    </recommendedName>
</protein>
<organism evidence="1 2">
    <name type="scientific">Streptomyces fodineus</name>
    <dbReference type="NCBI Taxonomy" id="1904616"/>
    <lineage>
        <taxon>Bacteria</taxon>
        <taxon>Bacillati</taxon>
        <taxon>Actinomycetota</taxon>
        <taxon>Actinomycetes</taxon>
        <taxon>Kitasatosporales</taxon>
        <taxon>Streptomycetaceae</taxon>
        <taxon>Streptomyces</taxon>
    </lineage>
</organism>
<accession>A0A1D7Y6P9</accession>
<proteinExistence type="predicted"/>
<dbReference type="Gene3D" id="1.10.10.10">
    <property type="entry name" value="Winged helix-like DNA-binding domain superfamily/Winged helix DNA-binding domain"/>
    <property type="match status" value="1"/>
</dbReference>
<evidence type="ECO:0008006" key="3">
    <source>
        <dbReference type="Google" id="ProtNLM"/>
    </source>
</evidence>